<sequence>MRTHTTRTSWRCNRKNYMKIFSVCILLWREVAKSLKSRSIDS</sequence>
<organism evidence="1 2">
    <name type="scientific">Carya illinoinensis</name>
    <name type="common">Pecan</name>
    <dbReference type="NCBI Taxonomy" id="32201"/>
    <lineage>
        <taxon>Eukaryota</taxon>
        <taxon>Viridiplantae</taxon>
        <taxon>Streptophyta</taxon>
        <taxon>Embryophyta</taxon>
        <taxon>Tracheophyta</taxon>
        <taxon>Spermatophyta</taxon>
        <taxon>Magnoliopsida</taxon>
        <taxon>eudicotyledons</taxon>
        <taxon>Gunneridae</taxon>
        <taxon>Pentapetalae</taxon>
        <taxon>rosids</taxon>
        <taxon>fabids</taxon>
        <taxon>Fagales</taxon>
        <taxon>Juglandaceae</taxon>
        <taxon>Carya</taxon>
    </lineage>
</organism>
<keyword evidence="2" id="KW-1185">Reference proteome</keyword>
<reference evidence="1" key="1">
    <citation type="submission" date="2020-12" db="EMBL/GenBank/DDBJ databases">
        <title>WGS assembly of Carya illinoinensis cv. Pawnee.</title>
        <authorList>
            <person name="Platts A."/>
            <person name="Shu S."/>
            <person name="Wright S."/>
            <person name="Barry K."/>
            <person name="Edger P."/>
            <person name="Pires J.C."/>
            <person name="Schmutz J."/>
        </authorList>
    </citation>
    <scope>NUCLEOTIDE SEQUENCE</scope>
    <source>
        <tissue evidence="1">Leaf</tissue>
    </source>
</reference>
<dbReference type="EMBL" id="CM031813">
    <property type="protein sequence ID" value="KAG6653934.1"/>
    <property type="molecule type" value="Genomic_DNA"/>
</dbReference>
<protein>
    <submittedName>
        <fullName evidence="1">Uncharacterized protein</fullName>
    </submittedName>
</protein>
<dbReference type="AlphaFoldDB" id="A0A8T1QIA2"/>
<proteinExistence type="predicted"/>
<evidence type="ECO:0000313" key="1">
    <source>
        <dbReference type="EMBL" id="KAG6653934.1"/>
    </source>
</evidence>
<accession>A0A8T1QIA2</accession>
<dbReference type="Proteomes" id="UP000811609">
    <property type="component" value="Chromosome 5"/>
</dbReference>
<gene>
    <name evidence="1" type="ORF">CIPAW_05G110900</name>
</gene>
<name>A0A8T1QIA2_CARIL</name>
<comment type="caution">
    <text evidence="1">The sequence shown here is derived from an EMBL/GenBank/DDBJ whole genome shotgun (WGS) entry which is preliminary data.</text>
</comment>
<evidence type="ECO:0000313" key="2">
    <source>
        <dbReference type="Proteomes" id="UP000811609"/>
    </source>
</evidence>